<sequence length="78" mass="8616">MVDSPSSLVAIFVRIVGRWISPLEWKLEWRIVFFFVVDSPSPSTLIFVNGPFSSASIVIDNPPSAVHRSSQAPISDTN</sequence>
<reference evidence="1 2" key="2">
    <citation type="journal article" date="2017" name="Nature">
        <title>The Apostasia genome and the evolution of orchids.</title>
        <authorList>
            <person name="Zhang G.Q."/>
            <person name="Liu K.W."/>
            <person name="Li Z."/>
            <person name="Lohaus R."/>
            <person name="Hsiao Y.Y."/>
            <person name="Niu S.C."/>
            <person name="Wang J.Y."/>
            <person name="Lin Y.C."/>
            <person name="Xu Q."/>
            <person name="Chen L.J."/>
            <person name="Yoshida K."/>
            <person name="Fujiwara S."/>
            <person name="Wang Z.W."/>
            <person name="Zhang Y.Q."/>
            <person name="Mitsuda N."/>
            <person name="Wang M."/>
            <person name="Liu G.H."/>
            <person name="Pecoraro L."/>
            <person name="Huang H.X."/>
            <person name="Xiao X.J."/>
            <person name="Lin M."/>
            <person name="Wu X.Y."/>
            <person name="Wu W.L."/>
            <person name="Chen Y.Y."/>
            <person name="Chang S.B."/>
            <person name="Sakamoto S."/>
            <person name="Ohme-Takagi M."/>
            <person name="Yagi M."/>
            <person name="Zeng S.J."/>
            <person name="Shen C.Y."/>
            <person name="Yeh C.M."/>
            <person name="Luo Y.B."/>
            <person name="Tsai W.C."/>
            <person name="Van de Peer Y."/>
            <person name="Liu Z.J."/>
        </authorList>
    </citation>
    <scope>NUCLEOTIDE SEQUENCE [LARGE SCALE GENOMIC DNA]</scope>
    <source>
        <tissue evidence="1">The whole plant</tissue>
    </source>
</reference>
<accession>A0A2I0WCN8</accession>
<dbReference type="Proteomes" id="UP000233837">
    <property type="component" value="Unassembled WGS sequence"/>
</dbReference>
<gene>
    <name evidence="1" type="ORF">MA16_Dca013880</name>
</gene>
<proteinExistence type="predicted"/>
<dbReference type="AlphaFoldDB" id="A0A2I0WCN8"/>
<name>A0A2I0WCN8_9ASPA</name>
<organism evidence="1 2">
    <name type="scientific">Dendrobium catenatum</name>
    <dbReference type="NCBI Taxonomy" id="906689"/>
    <lineage>
        <taxon>Eukaryota</taxon>
        <taxon>Viridiplantae</taxon>
        <taxon>Streptophyta</taxon>
        <taxon>Embryophyta</taxon>
        <taxon>Tracheophyta</taxon>
        <taxon>Spermatophyta</taxon>
        <taxon>Magnoliopsida</taxon>
        <taxon>Liliopsida</taxon>
        <taxon>Asparagales</taxon>
        <taxon>Orchidaceae</taxon>
        <taxon>Epidendroideae</taxon>
        <taxon>Malaxideae</taxon>
        <taxon>Dendrobiinae</taxon>
        <taxon>Dendrobium</taxon>
    </lineage>
</organism>
<reference evidence="1 2" key="1">
    <citation type="journal article" date="2016" name="Sci. Rep.">
        <title>The Dendrobium catenatum Lindl. genome sequence provides insights into polysaccharide synthase, floral development and adaptive evolution.</title>
        <authorList>
            <person name="Zhang G.Q."/>
            <person name="Xu Q."/>
            <person name="Bian C."/>
            <person name="Tsai W.C."/>
            <person name="Yeh C.M."/>
            <person name="Liu K.W."/>
            <person name="Yoshida K."/>
            <person name="Zhang L.S."/>
            <person name="Chang S.B."/>
            <person name="Chen F."/>
            <person name="Shi Y."/>
            <person name="Su Y.Y."/>
            <person name="Zhang Y.Q."/>
            <person name="Chen L.J."/>
            <person name="Yin Y."/>
            <person name="Lin M."/>
            <person name="Huang H."/>
            <person name="Deng H."/>
            <person name="Wang Z.W."/>
            <person name="Zhu S.L."/>
            <person name="Zhao X."/>
            <person name="Deng C."/>
            <person name="Niu S.C."/>
            <person name="Huang J."/>
            <person name="Wang M."/>
            <person name="Liu G.H."/>
            <person name="Yang H.J."/>
            <person name="Xiao X.J."/>
            <person name="Hsiao Y.Y."/>
            <person name="Wu W.L."/>
            <person name="Chen Y.Y."/>
            <person name="Mitsuda N."/>
            <person name="Ohme-Takagi M."/>
            <person name="Luo Y.B."/>
            <person name="Van de Peer Y."/>
            <person name="Liu Z.J."/>
        </authorList>
    </citation>
    <scope>NUCLEOTIDE SEQUENCE [LARGE SCALE GENOMIC DNA]</scope>
    <source>
        <tissue evidence="1">The whole plant</tissue>
    </source>
</reference>
<protein>
    <submittedName>
        <fullName evidence="1">Uncharacterized protein</fullName>
    </submittedName>
</protein>
<evidence type="ECO:0000313" key="1">
    <source>
        <dbReference type="EMBL" id="PKU73424.1"/>
    </source>
</evidence>
<dbReference type="EMBL" id="KZ502744">
    <property type="protein sequence ID" value="PKU73424.1"/>
    <property type="molecule type" value="Genomic_DNA"/>
</dbReference>
<evidence type="ECO:0000313" key="2">
    <source>
        <dbReference type="Proteomes" id="UP000233837"/>
    </source>
</evidence>
<keyword evidence="2" id="KW-1185">Reference proteome</keyword>